<dbReference type="InterPro" id="IPR036890">
    <property type="entry name" value="HATPase_C_sf"/>
</dbReference>
<evidence type="ECO:0000313" key="6">
    <source>
        <dbReference type="EMBL" id="EPE96787.1"/>
    </source>
</evidence>
<dbReference type="EMBL" id="AEYE02000022">
    <property type="protein sequence ID" value="EPE96787.1"/>
    <property type="molecule type" value="Genomic_DNA"/>
</dbReference>
<dbReference type="SUPFAM" id="SSF55874">
    <property type="entry name" value="ATPase domain of HSP90 chaperone/DNA topoisomerase II/histidine kinase"/>
    <property type="match status" value="1"/>
</dbReference>
<dbReference type="HOGENOM" id="CLU_000445_89_20_5"/>
<dbReference type="PANTHER" id="PTHR43065">
    <property type="entry name" value="SENSOR HISTIDINE KINASE"/>
    <property type="match status" value="1"/>
</dbReference>
<dbReference type="RefSeq" id="WP_016555816.1">
    <property type="nucleotide sequence ID" value="NZ_AEYE02000022.1"/>
</dbReference>
<dbReference type="SUPFAM" id="SSF47384">
    <property type="entry name" value="Homodimeric domain of signal transducing histidine kinase"/>
    <property type="match status" value="1"/>
</dbReference>
<evidence type="ECO:0000256" key="1">
    <source>
        <dbReference type="ARBA" id="ARBA00000085"/>
    </source>
</evidence>
<dbReference type="AlphaFoldDB" id="S3HDA5"/>
<evidence type="ECO:0000256" key="2">
    <source>
        <dbReference type="ARBA" id="ARBA00012438"/>
    </source>
</evidence>
<feature type="domain" description="Histidine kinase" evidence="5">
    <location>
        <begin position="408"/>
        <end position="624"/>
    </location>
</feature>
<dbReference type="InterPro" id="IPR004358">
    <property type="entry name" value="Sig_transdc_His_kin-like_C"/>
</dbReference>
<keyword evidence="3" id="KW-0597">Phosphoprotein</keyword>
<dbReference type="InterPro" id="IPR036097">
    <property type="entry name" value="HisK_dim/P_sf"/>
</dbReference>
<evidence type="ECO:0000256" key="3">
    <source>
        <dbReference type="ARBA" id="ARBA00022553"/>
    </source>
</evidence>
<dbReference type="Gene3D" id="1.10.287.130">
    <property type="match status" value="1"/>
</dbReference>
<keyword evidence="4" id="KW-1133">Transmembrane helix</keyword>
<protein>
    <recommendedName>
        <fullName evidence="2">histidine kinase</fullName>
        <ecNumber evidence="2">2.7.13.3</ecNumber>
    </recommendedName>
</protein>
<dbReference type="STRING" id="990285.RGCCGE502_19205"/>
<dbReference type="eggNOG" id="COG4191">
    <property type="taxonomic scope" value="Bacteria"/>
</dbReference>
<dbReference type="InterPro" id="IPR003661">
    <property type="entry name" value="HisK_dim/P_dom"/>
</dbReference>
<reference evidence="6 7" key="1">
    <citation type="journal article" date="2012" name="J. Bacteriol.">
        <title>Genome sequence of Rhizobium grahamii CCGE502, a broad-host-range symbiont with low nodulation competitiveness in Phaseolus vulgaris.</title>
        <authorList>
            <person name="Althabegoiti M.J."/>
            <person name="Lozano L."/>
            <person name="Torres-Tejerizo G."/>
            <person name="Ormeno-Orrillo E."/>
            <person name="Rogel M.A."/>
            <person name="Gonzalez V."/>
            <person name="Martinez-Romero E."/>
        </authorList>
    </citation>
    <scope>NUCLEOTIDE SEQUENCE [LARGE SCALE GENOMIC DNA]</scope>
    <source>
        <strain evidence="6 7">CCGE 502</strain>
    </source>
</reference>
<dbReference type="PRINTS" id="PR00344">
    <property type="entry name" value="BCTRLSENSOR"/>
</dbReference>
<keyword evidence="6" id="KW-0418">Kinase</keyword>
<dbReference type="CDD" id="cd00082">
    <property type="entry name" value="HisKA"/>
    <property type="match status" value="1"/>
</dbReference>
<dbReference type="EC" id="2.7.13.3" evidence="2"/>
<comment type="caution">
    <text evidence="6">The sequence shown here is derived from an EMBL/GenBank/DDBJ whole genome shotgun (WGS) entry which is preliminary data.</text>
</comment>
<dbReference type="SMART" id="SM00388">
    <property type="entry name" value="HisKA"/>
    <property type="match status" value="1"/>
</dbReference>
<dbReference type="Gene3D" id="3.30.565.10">
    <property type="entry name" value="Histidine kinase-like ATPase, C-terminal domain"/>
    <property type="match status" value="1"/>
</dbReference>
<dbReference type="PROSITE" id="PS50109">
    <property type="entry name" value="HIS_KIN"/>
    <property type="match status" value="1"/>
</dbReference>
<dbReference type="SMART" id="SM00387">
    <property type="entry name" value="HATPase_c"/>
    <property type="match status" value="1"/>
</dbReference>
<keyword evidence="6" id="KW-0808">Transferase</keyword>
<accession>S3HDA5</accession>
<dbReference type="GO" id="GO:0000155">
    <property type="term" value="F:phosphorelay sensor kinase activity"/>
    <property type="evidence" value="ECO:0007669"/>
    <property type="project" value="InterPro"/>
</dbReference>
<evidence type="ECO:0000313" key="7">
    <source>
        <dbReference type="Proteomes" id="UP000014411"/>
    </source>
</evidence>
<keyword evidence="7" id="KW-1185">Reference proteome</keyword>
<sequence length="629" mass="69432">MGSNSLPGRVQYAGLWLVASSWLLLTCSAAAAGLSFANPSQIPRVLILYPYDERIAATTIAGEALRNRLLEVTKSKIDLFSEFLDLSRFPEADHVDRMERYLAAKYSARRPDVVVALGEESARFITESRASIAPTAKIVAAGFDTSTAKDIGLPDDVISAFTTFEILKTAEMARALQPRARHLFIIGGSSDFDRRWLATARADLGEFSKSYETTYLEDLTIEELVERTSHVPPDSIILVLSVLRDRAGRNFIPREAVREIASKASAPIYGPYQTYLDYGVVGGNTVTFDNLGRTVGDLVFDVIAGRPVSDLQVSQTNIVDARQLRRWGLLEKNLPPGAIEMHKEKTFWEEHWLASSGAIGIVFIQAGVISFLLIERRRRREAERRSRLHLLEAVHLNQSATAGALSSSIAHELNQPLSAIRNNADAASVLLRSEKPDLQLMQQILKDIQDDDQRASDIISRMRGLLKKRSEIEWQEFDLNDVMAAAVRIIHGEAERRGIILKATEPSVELPVRADRIHVQQVVLNLATNAMDSILEGGSAKKILTFATGLSNEKAALCVADTGNGIPEERLSKVFEPFYTTKQAGTGLGLSIARAIVETYGGTIAAYNRPEGGAIFRMVLPLFRRKEHG</sequence>
<proteinExistence type="predicted"/>
<feature type="transmembrane region" description="Helical" evidence="4">
    <location>
        <begin position="352"/>
        <end position="374"/>
    </location>
</feature>
<keyword evidence="4" id="KW-0812">Transmembrane</keyword>
<comment type="catalytic activity">
    <reaction evidence="1">
        <text>ATP + protein L-histidine = ADP + protein N-phospho-L-histidine.</text>
        <dbReference type="EC" id="2.7.13.3"/>
    </reaction>
</comment>
<name>S3HDA5_9HYPH</name>
<keyword evidence="4" id="KW-0472">Membrane</keyword>
<evidence type="ECO:0000256" key="4">
    <source>
        <dbReference type="SAM" id="Phobius"/>
    </source>
</evidence>
<organism evidence="6 7">
    <name type="scientific">Rhizobium grahamii CCGE 502</name>
    <dbReference type="NCBI Taxonomy" id="990285"/>
    <lineage>
        <taxon>Bacteria</taxon>
        <taxon>Pseudomonadati</taxon>
        <taxon>Pseudomonadota</taxon>
        <taxon>Alphaproteobacteria</taxon>
        <taxon>Hyphomicrobiales</taxon>
        <taxon>Rhizobiaceae</taxon>
        <taxon>Rhizobium/Agrobacterium group</taxon>
        <taxon>Rhizobium</taxon>
    </lineage>
</organism>
<dbReference type="InterPro" id="IPR005467">
    <property type="entry name" value="His_kinase_dom"/>
</dbReference>
<evidence type="ECO:0000259" key="5">
    <source>
        <dbReference type="PROSITE" id="PS50109"/>
    </source>
</evidence>
<dbReference type="Pfam" id="PF00512">
    <property type="entry name" value="HisKA"/>
    <property type="match status" value="1"/>
</dbReference>
<dbReference type="Proteomes" id="UP000014411">
    <property type="component" value="Unassembled WGS sequence"/>
</dbReference>
<dbReference type="PANTHER" id="PTHR43065:SF42">
    <property type="entry name" value="TWO-COMPONENT SENSOR PPRA"/>
    <property type="match status" value="1"/>
</dbReference>
<dbReference type="Pfam" id="PF02518">
    <property type="entry name" value="HATPase_c"/>
    <property type="match status" value="1"/>
</dbReference>
<dbReference type="InterPro" id="IPR003594">
    <property type="entry name" value="HATPase_dom"/>
</dbReference>
<gene>
    <name evidence="6" type="ORF">RGCCGE502_19205</name>
</gene>